<dbReference type="EMBL" id="JXRQ01000015">
    <property type="protein sequence ID" value="KIL51395.1"/>
    <property type="molecule type" value="Genomic_DNA"/>
</dbReference>
<protein>
    <recommendedName>
        <fullName evidence="3">DUF4177 domain-containing protein</fullName>
    </recommendedName>
</protein>
<sequence length="55" mass="6682">MKKFEYRIEYIEIRSNDKDEIERRLLDMLNQIGSEGWELSGINGPMLYFKREVIN</sequence>
<dbReference type="STRING" id="135826.KP77_09070"/>
<gene>
    <name evidence="1" type="ORF">KP77_09070</name>
</gene>
<name>A0A0C2RMB2_9BACL</name>
<evidence type="ECO:0008006" key="3">
    <source>
        <dbReference type="Google" id="ProtNLM"/>
    </source>
</evidence>
<evidence type="ECO:0000313" key="1">
    <source>
        <dbReference type="EMBL" id="KIL51395.1"/>
    </source>
</evidence>
<evidence type="ECO:0000313" key="2">
    <source>
        <dbReference type="Proteomes" id="UP000031950"/>
    </source>
</evidence>
<dbReference type="AlphaFoldDB" id="A0A0C2RMB2"/>
<reference evidence="1 2" key="1">
    <citation type="submission" date="2015-01" db="EMBL/GenBank/DDBJ databases">
        <title>Genome sequence of Jeotgalibacillus alimentarius.</title>
        <authorList>
            <person name="Goh K.M."/>
            <person name="Chan K.-G."/>
            <person name="Yaakop A.S."/>
            <person name="Ee R."/>
            <person name="Gan H.M."/>
            <person name="Chan C.S."/>
        </authorList>
    </citation>
    <scope>NUCLEOTIDE SEQUENCE [LARGE SCALE GENOMIC DNA]</scope>
    <source>
        <strain evidence="1 2">YKJ-13</strain>
    </source>
</reference>
<accession>A0A0C2RMB2</accession>
<proteinExistence type="predicted"/>
<organism evidence="1 2">
    <name type="scientific">Jeotgalibacillus alimentarius</name>
    <dbReference type="NCBI Taxonomy" id="135826"/>
    <lineage>
        <taxon>Bacteria</taxon>
        <taxon>Bacillati</taxon>
        <taxon>Bacillota</taxon>
        <taxon>Bacilli</taxon>
        <taxon>Bacillales</taxon>
        <taxon>Caryophanaceae</taxon>
        <taxon>Jeotgalibacillus</taxon>
    </lineage>
</organism>
<dbReference type="PATRIC" id="fig|135826.4.peg.901"/>
<comment type="caution">
    <text evidence="1">The sequence shown here is derived from an EMBL/GenBank/DDBJ whole genome shotgun (WGS) entry which is preliminary data.</text>
</comment>
<dbReference type="Proteomes" id="UP000031950">
    <property type="component" value="Unassembled WGS sequence"/>
</dbReference>
<dbReference type="RefSeq" id="WP_152614665.1">
    <property type="nucleotide sequence ID" value="NZ_JXRQ01000015.1"/>
</dbReference>
<keyword evidence="2" id="KW-1185">Reference proteome</keyword>
<dbReference type="OrthoDB" id="5432776at2"/>